<reference evidence="1 2" key="1">
    <citation type="journal article" date="2018" name="Front. Plant Sci.">
        <title>Red Clover (Trifolium pratense) and Zigzag Clover (T. medium) - A Picture of Genomic Similarities and Differences.</title>
        <authorList>
            <person name="Dluhosova J."/>
            <person name="Istvanek J."/>
            <person name="Nedelnik J."/>
            <person name="Repkova J."/>
        </authorList>
    </citation>
    <scope>NUCLEOTIDE SEQUENCE [LARGE SCALE GENOMIC DNA]</scope>
    <source>
        <strain evidence="2">cv. 10/8</strain>
        <tissue evidence="1">Leaf</tissue>
    </source>
</reference>
<name>A0A392V3K4_9FABA</name>
<evidence type="ECO:0000313" key="1">
    <source>
        <dbReference type="EMBL" id="MCI82878.1"/>
    </source>
</evidence>
<proteinExistence type="predicted"/>
<keyword evidence="2" id="KW-1185">Reference proteome</keyword>
<protein>
    <submittedName>
        <fullName evidence="1">Uncharacterized protein</fullName>
    </submittedName>
</protein>
<dbReference type="EMBL" id="LXQA011053654">
    <property type="protein sequence ID" value="MCI82878.1"/>
    <property type="molecule type" value="Genomic_DNA"/>
</dbReference>
<organism evidence="1 2">
    <name type="scientific">Trifolium medium</name>
    <dbReference type="NCBI Taxonomy" id="97028"/>
    <lineage>
        <taxon>Eukaryota</taxon>
        <taxon>Viridiplantae</taxon>
        <taxon>Streptophyta</taxon>
        <taxon>Embryophyta</taxon>
        <taxon>Tracheophyta</taxon>
        <taxon>Spermatophyta</taxon>
        <taxon>Magnoliopsida</taxon>
        <taxon>eudicotyledons</taxon>
        <taxon>Gunneridae</taxon>
        <taxon>Pentapetalae</taxon>
        <taxon>rosids</taxon>
        <taxon>fabids</taxon>
        <taxon>Fabales</taxon>
        <taxon>Fabaceae</taxon>
        <taxon>Papilionoideae</taxon>
        <taxon>50 kb inversion clade</taxon>
        <taxon>NPAAA clade</taxon>
        <taxon>Hologalegina</taxon>
        <taxon>IRL clade</taxon>
        <taxon>Trifolieae</taxon>
        <taxon>Trifolium</taxon>
    </lineage>
</organism>
<dbReference type="AlphaFoldDB" id="A0A392V3K4"/>
<sequence>MPMVPRARSAAPRAGHCSQ</sequence>
<comment type="caution">
    <text evidence="1">The sequence shown here is derived from an EMBL/GenBank/DDBJ whole genome shotgun (WGS) entry which is preliminary data.</text>
</comment>
<feature type="non-terminal residue" evidence="1">
    <location>
        <position position="19"/>
    </location>
</feature>
<evidence type="ECO:0000313" key="2">
    <source>
        <dbReference type="Proteomes" id="UP000265520"/>
    </source>
</evidence>
<dbReference type="Proteomes" id="UP000265520">
    <property type="component" value="Unassembled WGS sequence"/>
</dbReference>
<accession>A0A392V3K4</accession>